<proteinExistence type="predicted"/>
<dbReference type="HOGENOM" id="CLU_1301097_0_0_1"/>
<evidence type="ECO:0000313" key="1">
    <source>
        <dbReference type="EMBL" id="EFZ09746.1"/>
    </source>
</evidence>
<sequence>MKKRSWSTTKKVEYSYTNKFLITMRGNKIKDSITIFENVRFSLKIRLYVEPVKQCYYCFKYGHIKAYCKESTKNCKDEHRSTNKKFPVYGVNKEIKMIMGYNNILFIEARNMIFGNNKNREYDRITNPGGWPALELDINSSKEIINNKTSKESYSNKLTKQYNGNYKSKDNRMGGGEVSRTELEITKEKRGITLKRIENSGLAVSPWMKIMR</sequence>
<feature type="non-terminal residue" evidence="1">
    <location>
        <position position="212"/>
    </location>
</feature>
<name>E9JBQ6_SOLIN</name>
<dbReference type="AlphaFoldDB" id="E9JBQ6"/>
<reference evidence="1" key="1">
    <citation type="journal article" date="2011" name="Proc. Natl. Acad. Sci. U.S.A.">
        <title>The genome of the fire ant Solenopsis invicta.</title>
        <authorList>
            <person name="Wurm Y."/>
            <person name="Wang J."/>
            <person name="Riba-Grognuz O."/>
            <person name="Corona M."/>
            <person name="Nygaard S."/>
            <person name="Hunt B.G."/>
            <person name="Ingram K.K."/>
            <person name="Falquet L."/>
            <person name="Nipitwattanaphon M."/>
            <person name="Gotzek D."/>
            <person name="Dijkstra M.B."/>
            <person name="Oettler J."/>
            <person name="Comtesse F."/>
            <person name="Shih C.J."/>
            <person name="Wu W.J."/>
            <person name="Yang C.C."/>
            <person name="Thomas J."/>
            <person name="Beaudoing E."/>
            <person name="Pradervand S."/>
            <person name="Flegel V."/>
            <person name="Cook E.D."/>
            <person name="Fabbretti R."/>
            <person name="Stockinger H."/>
            <person name="Long L."/>
            <person name="Farmerie W.G."/>
            <person name="Oakey J."/>
            <person name="Boomsma J.J."/>
            <person name="Pamilo P."/>
            <person name="Yi S.V."/>
            <person name="Heinze J."/>
            <person name="Goodisman M.A."/>
            <person name="Farinelli L."/>
            <person name="Harshman K."/>
            <person name="Hulo N."/>
            <person name="Cerutti L."/>
            <person name="Xenarios I."/>
            <person name="Shoemaker D."/>
            <person name="Keller L."/>
        </authorList>
    </citation>
    <scope>NUCLEOTIDE SEQUENCE [LARGE SCALE GENOMIC DNA]</scope>
</reference>
<evidence type="ECO:0008006" key="2">
    <source>
        <dbReference type="Google" id="ProtNLM"/>
    </source>
</evidence>
<organism>
    <name type="scientific">Solenopsis invicta</name>
    <name type="common">Red imported fire ant</name>
    <name type="synonym">Solenopsis wagneri</name>
    <dbReference type="NCBI Taxonomy" id="13686"/>
    <lineage>
        <taxon>Eukaryota</taxon>
        <taxon>Metazoa</taxon>
        <taxon>Ecdysozoa</taxon>
        <taxon>Arthropoda</taxon>
        <taxon>Hexapoda</taxon>
        <taxon>Insecta</taxon>
        <taxon>Pterygota</taxon>
        <taxon>Neoptera</taxon>
        <taxon>Endopterygota</taxon>
        <taxon>Hymenoptera</taxon>
        <taxon>Apocrita</taxon>
        <taxon>Aculeata</taxon>
        <taxon>Formicoidea</taxon>
        <taxon>Formicidae</taxon>
        <taxon>Myrmicinae</taxon>
        <taxon>Solenopsis</taxon>
    </lineage>
</organism>
<accession>E9JBQ6</accession>
<protein>
    <recommendedName>
        <fullName evidence="2">CCHC-type domain-containing protein</fullName>
    </recommendedName>
</protein>
<dbReference type="EMBL" id="GL771416">
    <property type="protein sequence ID" value="EFZ09746.1"/>
    <property type="molecule type" value="Genomic_DNA"/>
</dbReference>
<gene>
    <name evidence="1" type="ORF">SINV_06546</name>
</gene>